<dbReference type="PROSITE" id="PS51257">
    <property type="entry name" value="PROKAR_LIPOPROTEIN"/>
    <property type="match status" value="1"/>
</dbReference>
<feature type="signal peptide" evidence="6">
    <location>
        <begin position="1"/>
        <end position="22"/>
    </location>
</feature>
<evidence type="ECO:0000256" key="4">
    <source>
        <dbReference type="ARBA" id="ARBA00023186"/>
    </source>
</evidence>
<evidence type="ECO:0000313" key="9">
    <source>
        <dbReference type="Proteomes" id="UP001485043"/>
    </source>
</evidence>
<dbReference type="InterPro" id="IPR003594">
    <property type="entry name" value="HATPase_dom"/>
</dbReference>
<accession>A0AAW1SX14</accession>
<evidence type="ECO:0000256" key="3">
    <source>
        <dbReference type="ARBA" id="ARBA00022840"/>
    </source>
</evidence>
<evidence type="ECO:0000313" key="8">
    <source>
        <dbReference type="EMBL" id="KAK9861608.1"/>
    </source>
</evidence>
<dbReference type="Gene3D" id="3.30.565.10">
    <property type="entry name" value="Histidine kinase-like ATPase, C-terminal domain"/>
    <property type="match status" value="1"/>
</dbReference>
<dbReference type="PANTHER" id="PTHR11528">
    <property type="entry name" value="HEAT SHOCK PROTEIN 90 FAMILY MEMBER"/>
    <property type="match status" value="1"/>
</dbReference>
<dbReference type="Pfam" id="PF02518">
    <property type="entry name" value="HATPase_c"/>
    <property type="match status" value="1"/>
</dbReference>
<keyword evidence="9" id="KW-1185">Reference proteome</keyword>
<evidence type="ECO:0000256" key="2">
    <source>
        <dbReference type="ARBA" id="ARBA00022741"/>
    </source>
</evidence>
<protein>
    <recommendedName>
        <fullName evidence="7">Histidine kinase/HSP90-like ATPase domain-containing protein</fullName>
    </recommendedName>
</protein>
<dbReference type="GO" id="GO:0140662">
    <property type="term" value="F:ATP-dependent protein folding chaperone"/>
    <property type="evidence" value="ECO:0007669"/>
    <property type="project" value="InterPro"/>
</dbReference>
<evidence type="ECO:0000256" key="1">
    <source>
        <dbReference type="ARBA" id="ARBA00008239"/>
    </source>
</evidence>
<dbReference type="InterPro" id="IPR020575">
    <property type="entry name" value="Hsp90_N"/>
</dbReference>
<evidence type="ECO:0000256" key="6">
    <source>
        <dbReference type="SAM" id="SignalP"/>
    </source>
</evidence>
<dbReference type="GO" id="GO:0051082">
    <property type="term" value="F:unfolded protein binding"/>
    <property type="evidence" value="ECO:0007669"/>
    <property type="project" value="InterPro"/>
</dbReference>
<dbReference type="Proteomes" id="UP001485043">
    <property type="component" value="Unassembled WGS sequence"/>
</dbReference>
<keyword evidence="4" id="KW-0143">Chaperone</keyword>
<proteinExistence type="inferred from homology"/>
<dbReference type="InterPro" id="IPR001404">
    <property type="entry name" value="Hsp90_fam"/>
</dbReference>
<gene>
    <name evidence="8" type="ORF">WJX84_010167</name>
</gene>
<sequence length="341" mass="38295">MARRQLLLTLVLAASLLGCALCQTASEEVEVEGVVTDTPPREQRQNAEKFEFQAEVSRLMDILINSLYSNKDIFLRELISNAADALDKLRFLSLSDRSLLGEGEQAKLEVKISLDSDKKVLKIRDRGIGMTKQELVSNLGTIAKSGTSAFLESMQKGGDINLIGQFGVGFYSVFLVADYVEVITKNNDDKQYIWESDAGGNFAISEDPNGEQLGRGTQINIHLKEETQEYAEEAKLKELVTRYSEFIDFPIYLYVSKEVEVDAPEEEADEAAADEDVSDAEDVTDEEEEEEGDEEEGKEASKVKETLWDWELLNDAKPIWLRSPSDVSEEEYSKFYHAISK</sequence>
<dbReference type="CDD" id="cd16927">
    <property type="entry name" value="HATPase_Hsp90-like"/>
    <property type="match status" value="1"/>
</dbReference>
<feature type="chain" id="PRO_5043856046" description="Histidine kinase/HSP90-like ATPase domain-containing protein" evidence="6">
    <location>
        <begin position="23"/>
        <end position="341"/>
    </location>
</feature>
<dbReference type="InterPro" id="IPR036890">
    <property type="entry name" value="HATPase_C_sf"/>
</dbReference>
<dbReference type="InterPro" id="IPR019805">
    <property type="entry name" value="Heat_shock_protein_90_CS"/>
</dbReference>
<dbReference type="SUPFAM" id="SSF55874">
    <property type="entry name" value="ATPase domain of HSP90 chaperone/DNA topoisomerase II/histidine kinase"/>
    <property type="match status" value="1"/>
</dbReference>
<dbReference type="GO" id="GO:0016887">
    <property type="term" value="F:ATP hydrolysis activity"/>
    <property type="evidence" value="ECO:0007669"/>
    <property type="project" value="InterPro"/>
</dbReference>
<keyword evidence="3" id="KW-0067">ATP-binding</keyword>
<keyword evidence="6" id="KW-0732">Signal</keyword>
<feature type="non-terminal residue" evidence="8">
    <location>
        <position position="341"/>
    </location>
</feature>
<comment type="caution">
    <text evidence="8">The sequence shown here is derived from an EMBL/GenBank/DDBJ whole genome shotgun (WGS) entry which is preliminary data.</text>
</comment>
<evidence type="ECO:0000256" key="5">
    <source>
        <dbReference type="SAM" id="MobiDB-lite"/>
    </source>
</evidence>
<dbReference type="SMART" id="SM00387">
    <property type="entry name" value="HATPase_c"/>
    <property type="match status" value="1"/>
</dbReference>
<dbReference type="FunFam" id="3.30.565.10:FF:000005">
    <property type="entry name" value="Heat shock protein 90"/>
    <property type="match status" value="1"/>
</dbReference>
<feature type="compositionally biased region" description="Acidic residues" evidence="5">
    <location>
        <begin position="263"/>
        <end position="297"/>
    </location>
</feature>
<dbReference type="PRINTS" id="PR00775">
    <property type="entry name" value="HEATSHOCK90"/>
</dbReference>
<keyword evidence="2" id="KW-0547">Nucleotide-binding</keyword>
<feature type="domain" description="Histidine kinase/HSP90-like ATPase" evidence="7">
    <location>
        <begin position="70"/>
        <end position="227"/>
    </location>
</feature>
<name>A0AAW1SX14_9CHLO</name>
<reference evidence="8 9" key="1">
    <citation type="journal article" date="2024" name="Nat. Commun.">
        <title>Phylogenomics reveals the evolutionary origins of lichenization in chlorophyte algae.</title>
        <authorList>
            <person name="Puginier C."/>
            <person name="Libourel C."/>
            <person name="Otte J."/>
            <person name="Skaloud P."/>
            <person name="Haon M."/>
            <person name="Grisel S."/>
            <person name="Petersen M."/>
            <person name="Berrin J.G."/>
            <person name="Delaux P.M."/>
            <person name="Dal Grande F."/>
            <person name="Keller J."/>
        </authorList>
    </citation>
    <scope>NUCLEOTIDE SEQUENCE [LARGE SCALE GENOMIC DNA]</scope>
    <source>
        <strain evidence="8 9">SAG 2523</strain>
    </source>
</reference>
<dbReference type="AlphaFoldDB" id="A0AAW1SX14"/>
<organism evidence="8 9">
    <name type="scientific">Apatococcus fuscideae</name>
    <dbReference type="NCBI Taxonomy" id="2026836"/>
    <lineage>
        <taxon>Eukaryota</taxon>
        <taxon>Viridiplantae</taxon>
        <taxon>Chlorophyta</taxon>
        <taxon>core chlorophytes</taxon>
        <taxon>Trebouxiophyceae</taxon>
        <taxon>Chlorellales</taxon>
        <taxon>Chlorellaceae</taxon>
        <taxon>Apatococcus</taxon>
    </lineage>
</organism>
<comment type="similarity">
    <text evidence="1">Belongs to the heat shock protein 90 family.</text>
</comment>
<dbReference type="GO" id="GO:0005524">
    <property type="term" value="F:ATP binding"/>
    <property type="evidence" value="ECO:0007669"/>
    <property type="project" value="UniProtKB-KW"/>
</dbReference>
<dbReference type="EMBL" id="JALJOV010000730">
    <property type="protein sequence ID" value="KAK9861608.1"/>
    <property type="molecule type" value="Genomic_DNA"/>
</dbReference>
<dbReference type="PROSITE" id="PS00298">
    <property type="entry name" value="HSP90"/>
    <property type="match status" value="1"/>
</dbReference>
<evidence type="ECO:0000259" key="7">
    <source>
        <dbReference type="SMART" id="SM00387"/>
    </source>
</evidence>
<dbReference type="Pfam" id="PF00183">
    <property type="entry name" value="HSP90"/>
    <property type="match status" value="1"/>
</dbReference>
<feature type="region of interest" description="Disordered" evidence="5">
    <location>
        <begin position="263"/>
        <end position="303"/>
    </location>
</feature>
<dbReference type="Gene3D" id="3.30.230.80">
    <property type="match status" value="1"/>
</dbReference>